<evidence type="ECO:0000313" key="4">
    <source>
        <dbReference type="Proteomes" id="UP001153620"/>
    </source>
</evidence>
<protein>
    <recommendedName>
        <fullName evidence="2">BTB domain-containing protein</fullName>
    </recommendedName>
</protein>
<dbReference type="OrthoDB" id="6359816at2759"/>
<dbReference type="PANTHER" id="PTHR24413">
    <property type="entry name" value="SPECKLE-TYPE POZ PROTEIN"/>
    <property type="match status" value="1"/>
</dbReference>
<gene>
    <name evidence="3" type="ORF">CHIRRI_LOCUS13945</name>
</gene>
<feature type="coiled-coil region" evidence="1">
    <location>
        <begin position="201"/>
        <end position="242"/>
    </location>
</feature>
<evidence type="ECO:0000259" key="2">
    <source>
        <dbReference type="PROSITE" id="PS50097"/>
    </source>
</evidence>
<evidence type="ECO:0000256" key="1">
    <source>
        <dbReference type="SAM" id="Coils"/>
    </source>
</evidence>
<feature type="domain" description="BTB" evidence="2">
    <location>
        <begin position="283"/>
        <end position="347"/>
    </location>
</feature>
<name>A0A9N9SA86_9DIPT</name>
<dbReference type="Proteomes" id="UP001153620">
    <property type="component" value="Chromosome 4"/>
</dbReference>
<accession>A0A9N9SA86</accession>
<dbReference type="Gene3D" id="3.30.710.10">
    <property type="entry name" value="Potassium Channel Kv1.1, Chain A"/>
    <property type="match status" value="2"/>
</dbReference>
<dbReference type="AlphaFoldDB" id="A0A9N9SA86"/>
<reference evidence="3" key="1">
    <citation type="submission" date="2022-01" db="EMBL/GenBank/DDBJ databases">
        <authorList>
            <person name="King R."/>
        </authorList>
    </citation>
    <scope>NUCLEOTIDE SEQUENCE</scope>
</reference>
<proteinExistence type="predicted"/>
<dbReference type="CDD" id="cd18186">
    <property type="entry name" value="BTB_POZ_ZBTB_KLHL-like"/>
    <property type="match status" value="2"/>
</dbReference>
<dbReference type="Gene3D" id="3.80.10.10">
    <property type="entry name" value="Ribonuclease Inhibitor"/>
    <property type="match status" value="1"/>
</dbReference>
<dbReference type="Pfam" id="PF00651">
    <property type="entry name" value="BTB"/>
    <property type="match status" value="2"/>
</dbReference>
<feature type="coiled-coil region" evidence="1">
    <location>
        <begin position="432"/>
        <end position="466"/>
    </location>
</feature>
<keyword evidence="1" id="KW-0175">Coiled coil</keyword>
<dbReference type="SMART" id="SM00225">
    <property type="entry name" value="BTB"/>
    <property type="match status" value="2"/>
</dbReference>
<dbReference type="EMBL" id="OU895880">
    <property type="protein sequence ID" value="CAG9811136.1"/>
    <property type="molecule type" value="Genomic_DNA"/>
</dbReference>
<dbReference type="SUPFAM" id="SSF52058">
    <property type="entry name" value="L domain-like"/>
    <property type="match status" value="1"/>
</dbReference>
<sequence length="686" mass="79617">MKIQCIFEDNIFLCGKNFFTCVVSKQIILEKNEIRLTGCNGYQEIINEEVRAVVFKDCQITKVPQGLTKIFPNLKILSIWRSNLKTVTKTDLIEYRNIERIGFCNNLIEYFPGDLFEGFRNLNEIGMFGNKLKIIEPNVLEGLDKLEHVDFRDNDKYTKCYSKLATYQSNATLDDVKNEIFVRYYKDHKNIDKILKSGDENKVLRNSNDFLTQRVQRLENEIRDLRQKLDRSEKIQKILNLQKKLDGINLASPDVKKQKSPLKVPTNIITDLKNLLQTDEIFKDLKVVIDGREFPVHKILIAARSPTLAEILRNNPEVENLNLIDISVDIFEIILKFLYTDELPGDDGTNFLHLFAAAGKLKIEELKKYSGTQLINQVDGNNALDILKMSNKYQQMELKHKSFDVLKKEYPKIVFEDEWATDIEKFGDGLTYEELKSSNEILTQRLKRQKHEIQDLKQKLDRCEKVQKIFSIQKKLDDNKIITKEPESSNKMPIKVVTDIANFLYGDETFKDLKIEIESHKFSVHKIVVAARSPTLAELLKANPEASNLKLVDISVETFEKILKFLYTEELPRDDGTNFLHLFAASGKLKIDELREYAGTKLVNMINKENAVEVFKLSSTYGGFSLRQKSYEIIKNIYSEISFEDKWFKDPEFVLGVVQAFHAREDAIKKANEDFDKFIEYGRTKM</sequence>
<dbReference type="PROSITE" id="PS50097">
    <property type="entry name" value="BTB"/>
    <property type="match status" value="2"/>
</dbReference>
<evidence type="ECO:0000313" key="3">
    <source>
        <dbReference type="EMBL" id="CAG9811136.1"/>
    </source>
</evidence>
<dbReference type="InterPro" id="IPR000210">
    <property type="entry name" value="BTB/POZ_dom"/>
</dbReference>
<dbReference type="InterPro" id="IPR032675">
    <property type="entry name" value="LRR_dom_sf"/>
</dbReference>
<feature type="domain" description="BTB" evidence="2">
    <location>
        <begin position="511"/>
        <end position="575"/>
    </location>
</feature>
<keyword evidence="4" id="KW-1185">Reference proteome</keyword>
<reference evidence="3" key="2">
    <citation type="submission" date="2022-10" db="EMBL/GenBank/DDBJ databases">
        <authorList>
            <consortium name="ENA_rothamsted_submissions"/>
            <consortium name="culmorum"/>
            <person name="King R."/>
        </authorList>
    </citation>
    <scope>NUCLEOTIDE SEQUENCE</scope>
</reference>
<dbReference type="SUPFAM" id="SSF54695">
    <property type="entry name" value="POZ domain"/>
    <property type="match status" value="2"/>
</dbReference>
<organism evidence="3 4">
    <name type="scientific">Chironomus riparius</name>
    <dbReference type="NCBI Taxonomy" id="315576"/>
    <lineage>
        <taxon>Eukaryota</taxon>
        <taxon>Metazoa</taxon>
        <taxon>Ecdysozoa</taxon>
        <taxon>Arthropoda</taxon>
        <taxon>Hexapoda</taxon>
        <taxon>Insecta</taxon>
        <taxon>Pterygota</taxon>
        <taxon>Neoptera</taxon>
        <taxon>Endopterygota</taxon>
        <taxon>Diptera</taxon>
        <taxon>Nematocera</taxon>
        <taxon>Chironomoidea</taxon>
        <taxon>Chironomidae</taxon>
        <taxon>Chironominae</taxon>
        <taxon>Chironomus</taxon>
    </lineage>
</organism>
<dbReference type="InterPro" id="IPR011333">
    <property type="entry name" value="SKP1/BTB/POZ_sf"/>
</dbReference>